<sequence>MAAARVGAPLLLHARRAAGASPVGAAPALEDGAIWGVIAAGVSLHTDYLPCVSHLTFAASFVDPRPHHDAESEMFGTVSTDVRSTSGDGLVLVRFYDSRNRLPTVRSCGGEPMREWYQKRDDPSARRNLNPPPQIPSAVFGKTMLAFRHSRTARRYRSPSAPPKRGVIAQAARAVPANLAAATRRRSEEDGGGAARGQRRRHGFWSGAAHASSCSCSLSSSSEQSWRAAVLVLVVVVLGAVMAGGGGASSPPPSPTALSSLPAPMPSGGGILWTWRRSGGTDLERPRRPPKRRRRRRGSEDGGGGCASSPALLTGDGGRGLELDLKSSEWMEFLLGNQGRPPLHGAFSSSHLSSMGPALNFLSEVLIPSLGTEEASEAMGPTNFFRHVGRSNVPRR</sequence>
<proteinExistence type="predicted"/>
<feature type="region of interest" description="Disordered" evidence="1">
    <location>
        <begin position="270"/>
        <end position="318"/>
    </location>
</feature>
<gene>
    <name evidence="2" type="ORF">OsJ_28375</name>
</gene>
<evidence type="ECO:0000313" key="2">
    <source>
        <dbReference type="EMBL" id="EEE69190.1"/>
    </source>
</evidence>
<dbReference type="Proteomes" id="UP000007752">
    <property type="component" value="Chromosome 9"/>
</dbReference>
<protein>
    <submittedName>
        <fullName evidence="2">Uncharacterized protein</fullName>
    </submittedName>
</protein>
<dbReference type="EMBL" id="CM000146">
    <property type="protein sequence ID" value="EEE69190.1"/>
    <property type="molecule type" value="Genomic_DNA"/>
</dbReference>
<accession>B9G244</accession>
<organism evidence="2">
    <name type="scientific">Oryza sativa subsp. japonica</name>
    <name type="common">Rice</name>
    <dbReference type="NCBI Taxonomy" id="39947"/>
    <lineage>
        <taxon>Eukaryota</taxon>
        <taxon>Viridiplantae</taxon>
        <taxon>Streptophyta</taxon>
        <taxon>Embryophyta</taxon>
        <taxon>Tracheophyta</taxon>
        <taxon>Spermatophyta</taxon>
        <taxon>Magnoliopsida</taxon>
        <taxon>Liliopsida</taxon>
        <taxon>Poales</taxon>
        <taxon>Poaceae</taxon>
        <taxon>BOP clade</taxon>
        <taxon>Oryzoideae</taxon>
        <taxon>Oryzeae</taxon>
        <taxon>Oryzinae</taxon>
        <taxon>Oryza</taxon>
        <taxon>Oryza sativa</taxon>
    </lineage>
</organism>
<feature type="region of interest" description="Disordered" evidence="1">
    <location>
        <begin position="178"/>
        <end position="201"/>
    </location>
</feature>
<reference evidence="2" key="2">
    <citation type="submission" date="2008-12" db="EMBL/GenBank/DDBJ databases">
        <title>Improved gene annotation of the rice (Oryza sativa) genomes.</title>
        <authorList>
            <person name="Wang J."/>
            <person name="Li R."/>
            <person name="Fan W."/>
            <person name="Huang Q."/>
            <person name="Zhang J."/>
            <person name="Zhou Y."/>
            <person name="Hu Y."/>
            <person name="Zi S."/>
            <person name="Li J."/>
            <person name="Ni P."/>
            <person name="Zheng H."/>
            <person name="Zhang Y."/>
            <person name="Zhao M."/>
            <person name="Hao Q."/>
            <person name="McDermott J."/>
            <person name="Samudrala R."/>
            <person name="Kristiansen K."/>
            <person name="Wong G.K.-S."/>
        </authorList>
    </citation>
    <scope>NUCLEOTIDE SEQUENCE</scope>
</reference>
<dbReference type="AlphaFoldDB" id="B9G244"/>
<name>B9G244_ORYSJ</name>
<evidence type="ECO:0000256" key="1">
    <source>
        <dbReference type="SAM" id="MobiDB-lite"/>
    </source>
</evidence>
<reference evidence="2" key="1">
    <citation type="journal article" date="2005" name="PLoS Biol.">
        <title>The genomes of Oryza sativa: a history of duplications.</title>
        <authorList>
            <person name="Yu J."/>
            <person name="Wang J."/>
            <person name="Lin W."/>
            <person name="Li S."/>
            <person name="Li H."/>
            <person name="Zhou J."/>
            <person name="Ni P."/>
            <person name="Dong W."/>
            <person name="Hu S."/>
            <person name="Zeng C."/>
            <person name="Zhang J."/>
            <person name="Zhang Y."/>
            <person name="Li R."/>
            <person name="Xu Z."/>
            <person name="Li S."/>
            <person name="Li X."/>
            <person name="Zheng H."/>
            <person name="Cong L."/>
            <person name="Lin L."/>
            <person name="Yin J."/>
            <person name="Geng J."/>
            <person name="Li G."/>
            <person name="Shi J."/>
            <person name="Liu J."/>
            <person name="Lv H."/>
            <person name="Li J."/>
            <person name="Wang J."/>
            <person name="Deng Y."/>
            <person name="Ran L."/>
            <person name="Shi X."/>
            <person name="Wang X."/>
            <person name="Wu Q."/>
            <person name="Li C."/>
            <person name="Ren X."/>
            <person name="Wang J."/>
            <person name="Wang X."/>
            <person name="Li D."/>
            <person name="Liu D."/>
            <person name="Zhang X."/>
            <person name="Ji Z."/>
            <person name="Zhao W."/>
            <person name="Sun Y."/>
            <person name="Zhang Z."/>
            <person name="Bao J."/>
            <person name="Han Y."/>
            <person name="Dong L."/>
            <person name="Ji J."/>
            <person name="Chen P."/>
            <person name="Wu S."/>
            <person name="Liu J."/>
            <person name="Xiao Y."/>
            <person name="Bu D."/>
            <person name="Tan J."/>
            <person name="Yang L."/>
            <person name="Ye C."/>
            <person name="Zhang J."/>
            <person name="Xu J."/>
            <person name="Zhou Y."/>
            <person name="Yu Y."/>
            <person name="Zhang B."/>
            <person name="Zhuang S."/>
            <person name="Wei H."/>
            <person name="Liu B."/>
            <person name="Lei M."/>
            <person name="Yu H."/>
            <person name="Li Y."/>
            <person name="Xu H."/>
            <person name="Wei S."/>
            <person name="He X."/>
            <person name="Fang L."/>
            <person name="Zhang Z."/>
            <person name="Zhang Y."/>
            <person name="Huang X."/>
            <person name="Su Z."/>
            <person name="Tong W."/>
            <person name="Li J."/>
            <person name="Tong Z."/>
            <person name="Li S."/>
            <person name="Ye J."/>
            <person name="Wang L."/>
            <person name="Fang L."/>
            <person name="Lei T."/>
            <person name="Chen C."/>
            <person name="Chen H."/>
            <person name="Xu Z."/>
            <person name="Li H."/>
            <person name="Huang H."/>
            <person name="Zhang F."/>
            <person name="Xu H."/>
            <person name="Li N."/>
            <person name="Zhao C."/>
            <person name="Li S."/>
            <person name="Dong L."/>
            <person name="Huang Y."/>
            <person name="Li L."/>
            <person name="Xi Y."/>
            <person name="Qi Q."/>
            <person name="Li W."/>
            <person name="Zhang B."/>
            <person name="Hu W."/>
            <person name="Zhang Y."/>
            <person name="Tian X."/>
            <person name="Jiao Y."/>
            <person name="Liang X."/>
            <person name="Jin J."/>
            <person name="Gao L."/>
            <person name="Zheng W."/>
            <person name="Hao B."/>
            <person name="Liu S."/>
            <person name="Wang W."/>
            <person name="Yuan L."/>
            <person name="Cao M."/>
            <person name="McDermott J."/>
            <person name="Samudrala R."/>
            <person name="Wang J."/>
            <person name="Wong G.K."/>
            <person name="Yang H."/>
        </authorList>
    </citation>
    <scope>NUCLEOTIDE SEQUENCE [LARGE SCALE GENOMIC DNA]</scope>
</reference>
<feature type="compositionally biased region" description="Basic residues" evidence="1">
    <location>
        <begin position="288"/>
        <end position="297"/>
    </location>
</feature>